<keyword evidence="3" id="KW-0812">Transmembrane</keyword>
<dbReference type="GO" id="GO:0012505">
    <property type="term" value="C:endomembrane system"/>
    <property type="evidence" value="ECO:0007669"/>
    <property type="project" value="UniProtKB-SubCell"/>
</dbReference>
<evidence type="ECO:0000256" key="2">
    <source>
        <dbReference type="ARBA" id="ARBA00004308"/>
    </source>
</evidence>
<evidence type="ECO:0000256" key="3">
    <source>
        <dbReference type="ARBA" id="ARBA00022692"/>
    </source>
</evidence>
<protein>
    <submittedName>
        <fullName evidence="9">Low density lipoprotein-related protein 2</fullName>
    </submittedName>
</protein>
<dbReference type="Pfam" id="PF00057">
    <property type="entry name" value="Ldl_recept_a"/>
    <property type="match status" value="2"/>
</dbReference>
<dbReference type="InterPro" id="IPR050685">
    <property type="entry name" value="LDLR"/>
</dbReference>
<dbReference type="Gene3D" id="4.10.400.10">
    <property type="entry name" value="Low-density Lipoprotein Receptor"/>
    <property type="match status" value="3"/>
</dbReference>
<dbReference type="GO" id="GO:0016192">
    <property type="term" value="P:vesicle-mediated transport"/>
    <property type="evidence" value="ECO:0007669"/>
    <property type="project" value="UniProtKB-ARBA"/>
</dbReference>
<comment type="subcellular location">
    <subcellularLocation>
        <location evidence="2">Endomembrane system</location>
    </subcellularLocation>
    <subcellularLocation>
        <location evidence="1">Membrane</location>
        <topology evidence="1">Single-pass membrane protein</topology>
    </subcellularLocation>
</comment>
<dbReference type="PRINTS" id="PR00261">
    <property type="entry name" value="LDLRECEPTOR"/>
</dbReference>
<feature type="disulfide bond" evidence="8">
    <location>
        <begin position="169"/>
        <end position="187"/>
    </location>
</feature>
<accession>A0A131YU70</accession>
<dbReference type="SUPFAM" id="SSF57424">
    <property type="entry name" value="LDL receptor-like module"/>
    <property type="match status" value="3"/>
</dbReference>
<keyword evidence="4" id="KW-0677">Repeat</keyword>
<dbReference type="InterPro" id="IPR023415">
    <property type="entry name" value="LDLR_class-A_CS"/>
</dbReference>
<dbReference type="CDD" id="cd00112">
    <property type="entry name" value="LDLa"/>
    <property type="match status" value="3"/>
</dbReference>
<sequence>MYESECLVRDMKNRVTITRILLVGTLVVISLPAKVESCQIFDEIDCKNGLCIPSDKWCDKTDDCGNNEDESGCSFNGNFPFCHPCTFPCDNGTRCIVHKWICNGQNDCQDGSDEKSCPETRTESERLCLVILAKRPRLAWGLEAVMNAALSTTSTPPRNCTVDDGDFPCVDGRCLLPVQVCDGVRDCSDGADEGRFCQLVCRGSHEPQQLGQQPQQQPQQ</sequence>
<evidence type="ECO:0000256" key="1">
    <source>
        <dbReference type="ARBA" id="ARBA00004167"/>
    </source>
</evidence>
<dbReference type="InterPro" id="IPR036055">
    <property type="entry name" value="LDL_receptor-like_sf"/>
</dbReference>
<keyword evidence="5" id="KW-1133">Transmembrane helix</keyword>
<dbReference type="GO" id="GO:0005886">
    <property type="term" value="C:plasma membrane"/>
    <property type="evidence" value="ECO:0007669"/>
    <property type="project" value="TreeGrafter"/>
</dbReference>
<evidence type="ECO:0000256" key="8">
    <source>
        <dbReference type="PROSITE-ProRule" id="PRU00124"/>
    </source>
</evidence>
<keyword evidence="6" id="KW-0472">Membrane</keyword>
<dbReference type="AlphaFoldDB" id="A0A131YU70"/>
<keyword evidence="7 8" id="KW-1015">Disulfide bond</keyword>
<evidence type="ECO:0000313" key="9">
    <source>
        <dbReference type="EMBL" id="JAP82075.1"/>
    </source>
</evidence>
<evidence type="ECO:0000256" key="4">
    <source>
        <dbReference type="ARBA" id="ARBA00022737"/>
    </source>
</evidence>
<feature type="disulfide bond" evidence="8">
    <location>
        <begin position="102"/>
        <end position="117"/>
    </location>
</feature>
<evidence type="ECO:0000256" key="5">
    <source>
        <dbReference type="ARBA" id="ARBA00022989"/>
    </source>
</evidence>
<dbReference type="SMART" id="SM00192">
    <property type="entry name" value="LDLa"/>
    <property type="match status" value="3"/>
</dbReference>
<dbReference type="PANTHER" id="PTHR24270">
    <property type="entry name" value="LOW-DENSITY LIPOPROTEIN RECEPTOR-RELATED"/>
    <property type="match status" value="1"/>
</dbReference>
<dbReference type="InterPro" id="IPR002172">
    <property type="entry name" value="LDrepeatLR_classA_rpt"/>
</dbReference>
<comment type="caution">
    <text evidence="8">Lacks conserved residue(s) required for the propagation of feature annotation.</text>
</comment>
<proteinExistence type="predicted"/>
<dbReference type="PROSITE" id="PS50068">
    <property type="entry name" value="LDLRA_2"/>
    <property type="match status" value="3"/>
</dbReference>
<name>A0A131YU70_RHIAP</name>
<organism evidence="9">
    <name type="scientific">Rhipicephalus appendiculatus</name>
    <name type="common">Brown ear tick</name>
    <dbReference type="NCBI Taxonomy" id="34631"/>
    <lineage>
        <taxon>Eukaryota</taxon>
        <taxon>Metazoa</taxon>
        <taxon>Ecdysozoa</taxon>
        <taxon>Arthropoda</taxon>
        <taxon>Chelicerata</taxon>
        <taxon>Arachnida</taxon>
        <taxon>Acari</taxon>
        <taxon>Parasitiformes</taxon>
        <taxon>Ixodida</taxon>
        <taxon>Ixodoidea</taxon>
        <taxon>Ixodidae</taxon>
        <taxon>Rhipicephalinae</taxon>
        <taxon>Rhipicephalus</taxon>
        <taxon>Rhipicephalus</taxon>
    </lineage>
</organism>
<feature type="disulfide bond" evidence="8">
    <location>
        <begin position="46"/>
        <end position="64"/>
    </location>
</feature>
<evidence type="ECO:0000256" key="6">
    <source>
        <dbReference type="ARBA" id="ARBA00023136"/>
    </source>
</evidence>
<feature type="disulfide bond" evidence="8">
    <location>
        <begin position="58"/>
        <end position="73"/>
    </location>
</feature>
<keyword evidence="9" id="KW-0449">Lipoprotein</keyword>
<reference evidence="9" key="1">
    <citation type="journal article" date="2016" name="Ticks Tick Borne Dis.">
        <title>De novo assembly and annotation of the salivary gland transcriptome of Rhipicephalus appendiculatus male and female ticks during blood feeding.</title>
        <authorList>
            <person name="de Castro M.H."/>
            <person name="de Klerk D."/>
            <person name="Pienaar R."/>
            <person name="Latif A.A."/>
            <person name="Rees D.J."/>
            <person name="Mans B.J."/>
        </authorList>
    </citation>
    <scope>NUCLEOTIDE SEQUENCE</scope>
    <source>
        <tissue evidence="9">Salivary glands</tissue>
    </source>
</reference>
<dbReference type="EMBL" id="GEDV01006482">
    <property type="protein sequence ID" value="JAP82075.1"/>
    <property type="molecule type" value="Transcribed_RNA"/>
</dbReference>
<evidence type="ECO:0000256" key="7">
    <source>
        <dbReference type="ARBA" id="ARBA00023157"/>
    </source>
</evidence>
<dbReference type="PROSITE" id="PS01209">
    <property type="entry name" value="LDLRA_1"/>
    <property type="match status" value="2"/>
</dbReference>